<dbReference type="PANTHER" id="PTHR23326">
    <property type="entry name" value="CCR4 NOT-RELATED"/>
    <property type="match status" value="1"/>
</dbReference>
<dbReference type="GO" id="GO:0006355">
    <property type="term" value="P:regulation of DNA-templated transcription"/>
    <property type="evidence" value="ECO:0007669"/>
    <property type="project" value="InterPro"/>
</dbReference>
<evidence type="ECO:0000313" key="5">
    <source>
        <dbReference type="EMBL" id="ORY83748.1"/>
    </source>
</evidence>
<dbReference type="RefSeq" id="XP_040726043.1">
    <property type="nucleotide sequence ID" value="XM_040867112.1"/>
</dbReference>
<feature type="domain" description="NOT2/NOT3/NOT5 C-terminal" evidence="4">
    <location>
        <begin position="70"/>
        <end position="179"/>
    </location>
</feature>
<comment type="similarity">
    <text evidence="1">Belongs to the CNOT2/3/5 family.</text>
</comment>
<keyword evidence="2" id="KW-0805">Transcription regulation</keyword>
<feature type="non-terminal residue" evidence="5">
    <location>
        <position position="186"/>
    </location>
</feature>
<dbReference type="InterPro" id="IPR007282">
    <property type="entry name" value="NOT2/3/5_C"/>
</dbReference>
<evidence type="ECO:0000259" key="4">
    <source>
        <dbReference type="Pfam" id="PF04153"/>
    </source>
</evidence>
<sequence>IRGLLPIIRNPQSDHAMLSLGLDLTHLGLKLGAEDDRLLSSLWLSPFAEPSATGGIGGQVPLSNIDALANRFTPPACYVMGGISAVLPEASNKIGSFAEETLFYIFYTQPRSKMQEISAQELTGRNWRFHKVLGVWLTKEPGVEPSVRTATMERGQYIFWDAARWERVKKVFELFYEDLEDRFASA</sequence>
<dbReference type="GO" id="GO:0030015">
    <property type="term" value="C:CCR4-NOT core complex"/>
    <property type="evidence" value="ECO:0007669"/>
    <property type="project" value="InterPro"/>
</dbReference>
<dbReference type="InterPro" id="IPR038635">
    <property type="entry name" value="CCR4-NOT_su2/3/5_C_sf"/>
</dbReference>
<accession>A0A1Y2FII4</accession>
<evidence type="ECO:0000256" key="2">
    <source>
        <dbReference type="ARBA" id="ARBA00023015"/>
    </source>
</evidence>
<feature type="non-terminal residue" evidence="5">
    <location>
        <position position="1"/>
    </location>
</feature>
<gene>
    <name evidence="5" type="ORF">BCR37DRAFT_333676</name>
</gene>
<evidence type="ECO:0000256" key="1">
    <source>
        <dbReference type="ARBA" id="ARBA00007682"/>
    </source>
</evidence>
<dbReference type="GeneID" id="63783711"/>
<keyword evidence="3" id="KW-0804">Transcription</keyword>
<dbReference type="InterPro" id="IPR040168">
    <property type="entry name" value="Not2/3/5"/>
</dbReference>
<reference evidence="5 6" key="1">
    <citation type="submission" date="2016-07" db="EMBL/GenBank/DDBJ databases">
        <title>Pervasive Adenine N6-methylation of Active Genes in Fungi.</title>
        <authorList>
            <consortium name="DOE Joint Genome Institute"/>
            <person name="Mondo S.J."/>
            <person name="Dannebaum R.O."/>
            <person name="Kuo R.C."/>
            <person name="Labutti K."/>
            <person name="Haridas S."/>
            <person name="Kuo A."/>
            <person name="Salamov A."/>
            <person name="Ahrendt S.R."/>
            <person name="Lipzen A."/>
            <person name="Sullivan W."/>
            <person name="Andreopoulos W.B."/>
            <person name="Clum A."/>
            <person name="Lindquist E."/>
            <person name="Daum C."/>
            <person name="Ramamoorthy G.K."/>
            <person name="Gryganskyi A."/>
            <person name="Culley D."/>
            <person name="Magnuson J.K."/>
            <person name="James T.Y."/>
            <person name="O'Malley M.A."/>
            <person name="Stajich J.E."/>
            <person name="Spatafora J.W."/>
            <person name="Visel A."/>
            <person name="Grigoriev I.V."/>
        </authorList>
    </citation>
    <scope>NUCLEOTIDE SEQUENCE [LARGE SCALE GENOMIC DNA]</scope>
    <source>
        <strain evidence="5 6">12-1054</strain>
    </source>
</reference>
<organism evidence="5 6">
    <name type="scientific">Protomyces lactucae-debilis</name>
    <dbReference type="NCBI Taxonomy" id="2754530"/>
    <lineage>
        <taxon>Eukaryota</taxon>
        <taxon>Fungi</taxon>
        <taxon>Dikarya</taxon>
        <taxon>Ascomycota</taxon>
        <taxon>Taphrinomycotina</taxon>
        <taxon>Taphrinomycetes</taxon>
        <taxon>Taphrinales</taxon>
        <taxon>Protomycetaceae</taxon>
        <taxon>Protomyces</taxon>
    </lineage>
</organism>
<evidence type="ECO:0000313" key="6">
    <source>
        <dbReference type="Proteomes" id="UP000193685"/>
    </source>
</evidence>
<dbReference type="OMA" id="IFYMKPR"/>
<dbReference type="Gene3D" id="2.30.30.1020">
    <property type="entry name" value="CCR4-NOT complex subunit 2/3/5, C-terminal domain"/>
    <property type="match status" value="1"/>
</dbReference>
<dbReference type="OrthoDB" id="25391at2759"/>
<proteinExistence type="inferred from homology"/>
<protein>
    <recommendedName>
        <fullName evidence="4">NOT2/NOT3/NOT5 C-terminal domain-containing protein</fullName>
    </recommendedName>
</protein>
<dbReference type="Pfam" id="PF04153">
    <property type="entry name" value="NOT2_3_5_C"/>
    <property type="match status" value="1"/>
</dbReference>
<dbReference type="EMBL" id="MCFI01000007">
    <property type="protein sequence ID" value="ORY83748.1"/>
    <property type="molecule type" value="Genomic_DNA"/>
</dbReference>
<dbReference type="STRING" id="56484.A0A1Y2FII4"/>
<dbReference type="GO" id="GO:0000289">
    <property type="term" value="P:nuclear-transcribed mRNA poly(A) tail shortening"/>
    <property type="evidence" value="ECO:0007669"/>
    <property type="project" value="UniProtKB-ARBA"/>
</dbReference>
<dbReference type="AlphaFoldDB" id="A0A1Y2FII4"/>
<comment type="caution">
    <text evidence="5">The sequence shown here is derived from an EMBL/GenBank/DDBJ whole genome shotgun (WGS) entry which is preliminary data.</text>
</comment>
<name>A0A1Y2FII4_PROLT</name>
<keyword evidence="6" id="KW-1185">Reference proteome</keyword>
<evidence type="ECO:0000256" key="3">
    <source>
        <dbReference type="ARBA" id="ARBA00023163"/>
    </source>
</evidence>
<dbReference type="Proteomes" id="UP000193685">
    <property type="component" value="Unassembled WGS sequence"/>
</dbReference>